<dbReference type="InterPro" id="IPR036610">
    <property type="entry name" value="PEBP-like_sf"/>
</dbReference>
<accession>A0ABP1S4W5</accession>
<dbReference type="InterPro" id="IPR035810">
    <property type="entry name" value="PEBP_euk"/>
</dbReference>
<dbReference type="Pfam" id="PF01161">
    <property type="entry name" value="PBP"/>
    <property type="match status" value="1"/>
</dbReference>
<gene>
    <name evidence="1" type="ORF">ODALV1_LOCUS29766</name>
</gene>
<evidence type="ECO:0000313" key="1">
    <source>
        <dbReference type="EMBL" id="CAL8143637.1"/>
    </source>
</evidence>
<dbReference type="CDD" id="cd00866">
    <property type="entry name" value="PEBP_euk"/>
    <property type="match status" value="1"/>
</dbReference>
<organism evidence="1 2">
    <name type="scientific">Orchesella dallaii</name>
    <dbReference type="NCBI Taxonomy" id="48710"/>
    <lineage>
        <taxon>Eukaryota</taxon>
        <taxon>Metazoa</taxon>
        <taxon>Ecdysozoa</taxon>
        <taxon>Arthropoda</taxon>
        <taxon>Hexapoda</taxon>
        <taxon>Collembola</taxon>
        <taxon>Entomobryomorpha</taxon>
        <taxon>Entomobryoidea</taxon>
        <taxon>Orchesellidae</taxon>
        <taxon>Orchesellinae</taxon>
        <taxon>Orchesella</taxon>
    </lineage>
</organism>
<name>A0ABP1S4W5_9HEXA</name>
<dbReference type="PANTHER" id="PTHR11362:SF82">
    <property type="entry name" value="PHOSPHATIDYLETHANOLAMINE-BINDING PROTEIN 4"/>
    <property type="match status" value="1"/>
</dbReference>
<sequence length="178" mass="20431">MSYCLSLSFIDVFPKWVLGVKYGNLEVKLGNTFEPIQVKNPPILTWNADPEKLYLLCMTDPDVPLRLYPIYREFHHWLVGNIPGAEISMGEILTDYVGAGPPKGTGLHRYILLIYEQPGKLAFDEKHLTIRTGKGREKFSIRDFAKKYKLGDPIAGNFYLAEWDDYVPNLYKQMNISV</sequence>
<dbReference type="Proteomes" id="UP001642540">
    <property type="component" value="Unassembled WGS sequence"/>
</dbReference>
<dbReference type="SUPFAM" id="SSF49777">
    <property type="entry name" value="PEBP-like"/>
    <property type="match status" value="1"/>
</dbReference>
<keyword evidence="2" id="KW-1185">Reference proteome</keyword>
<protein>
    <submittedName>
        <fullName evidence="1">Uncharacterized protein</fullName>
    </submittedName>
</protein>
<dbReference type="PANTHER" id="PTHR11362">
    <property type="entry name" value="PHOSPHATIDYLETHANOLAMINE-BINDING PROTEIN"/>
    <property type="match status" value="1"/>
</dbReference>
<evidence type="ECO:0000313" key="2">
    <source>
        <dbReference type="Proteomes" id="UP001642540"/>
    </source>
</evidence>
<proteinExistence type="predicted"/>
<reference evidence="1 2" key="1">
    <citation type="submission" date="2024-08" db="EMBL/GenBank/DDBJ databases">
        <authorList>
            <person name="Cucini C."/>
            <person name="Frati F."/>
        </authorList>
    </citation>
    <scope>NUCLEOTIDE SEQUENCE [LARGE SCALE GENOMIC DNA]</scope>
</reference>
<dbReference type="Gene3D" id="3.90.280.10">
    <property type="entry name" value="PEBP-like"/>
    <property type="match status" value="1"/>
</dbReference>
<dbReference type="EMBL" id="CAXLJM020000160">
    <property type="protein sequence ID" value="CAL8143637.1"/>
    <property type="molecule type" value="Genomic_DNA"/>
</dbReference>
<comment type="caution">
    <text evidence="1">The sequence shown here is derived from an EMBL/GenBank/DDBJ whole genome shotgun (WGS) entry which is preliminary data.</text>
</comment>
<dbReference type="InterPro" id="IPR008914">
    <property type="entry name" value="PEBP"/>
</dbReference>